<dbReference type="PROSITE" id="PS50835">
    <property type="entry name" value="IG_LIKE"/>
    <property type="match status" value="1"/>
</dbReference>
<dbReference type="EMBL" id="CADEAL010000677">
    <property type="protein sequence ID" value="CAB1423756.1"/>
    <property type="molecule type" value="Genomic_DNA"/>
</dbReference>
<keyword evidence="2" id="KW-1133">Transmembrane helix</keyword>
<dbReference type="PANTHER" id="PTHR46013">
    <property type="entry name" value="VASCULAR CELL ADHESION MOLECULE 1"/>
    <property type="match status" value="1"/>
</dbReference>
<protein>
    <recommendedName>
        <fullName evidence="4">Ig-like domain-containing protein</fullName>
    </recommendedName>
</protein>
<keyword evidence="2" id="KW-0472">Membrane</keyword>
<keyword evidence="6" id="KW-1185">Reference proteome</keyword>
<name>A0A9N7U333_PLEPL</name>
<dbReference type="AlphaFoldDB" id="A0A9N7U333"/>
<keyword evidence="2" id="KW-0812">Transmembrane</keyword>
<dbReference type="InterPro" id="IPR003599">
    <property type="entry name" value="Ig_sub"/>
</dbReference>
<proteinExistence type="predicted"/>
<accession>A0A9N7U333</accession>
<evidence type="ECO:0000259" key="4">
    <source>
        <dbReference type="PROSITE" id="PS50835"/>
    </source>
</evidence>
<dbReference type="InterPro" id="IPR036179">
    <property type="entry name" value="Ig-like_dom_sf"/>
</dbReference>
<feature type="transmembrane region" description="Helical" evidence="2">
    <location>
        <begin position="343"/>
        <end position="365"/>
    </location>
</feature>
<evidence type="ECO:0000256" key="2">
    <source>
        <dbReference type="SAM" id="Phobius"/>
    </source>
</evidence>
<dbReference type="Gene3D" id="2.60.40.10">
    <property type="entry name" value="Immunoglobulins"/>
    <property type="match status" value="2"/>
</dbReference>
<evidence type="ECO:0000256" key="1">
    <source>
        <dbReference type="SAM" id="MobiDB-lite"/>
    </source>
</evidence>
<gene>
    <name evidence="5" type="ORF">PLEPLA_LOCUS11677</name>
</gene>
<feature type="region of interest" description="Disordered" evidence="1">
    <location>
        <begin position="392"/>
        <end position="412"/>
    </location>
</feature>
<feature type="compositionally biased region" description="Acidic residues" evidence="1">
    <location>
        <begin position="403"/>
        <end position="412"/>
    </location>
</feature>
<sequence length="412" mass="46252">MQSQTRAAATMSVTAAASGFVVLLLTVTVVQCENGWDVSYTSTEICALRGSTVDITCTYTYPSTVNNLDNSVQETFWFIQESNGIYVDLRTDPEYSGRVENLCENNKCTLRINNLTESDSAVYKFRFTTNQPTGSLTGSAGVTLSVTDLHVQVSRSETDDYYYHPRYFEAELRCQSSCRLPDHLNFVWTVPEYSGRVENLCGNNKCTLRISNLTESDSAVYEFRFRASQPGGGYSSDTRVTLSVTDPQLQVHVRRSTANPYSTWIELTCHSRCQLPDHLSYVWYNNNKPVGRKKYFHLQHLEAEDSYHCAIEGHSFPSPTLDYSSDAPKVPTVSASPSGKSVIILNIIRVTLVVVLVPVLVWTLWSRMKKTLSLKSEANEAVEMMELDNCPEYENDAAAAQTEDTEEQEDLV</sequence>
<dbReference type="Proteomes" id="UP001153269">
    <property type="component" value="Unassembled WGS sequence"/>
</dbReference>
<evidence type="ECO:0000313" key="6">
    <source>
        <dbReference type="Proteomes" id="UP001153269"/>
    </source>
</evidence>
<keyword evidence="3" id="KW-0732">Signal</keyword>
<dbReference type="Pfam" id="PF07686">
    <property type="entry name" value="V-set"/>
    <property type="match status" value="1"/>
</dbReference>
<feature type="domain" description="Ig-like" evidence="4">
    <location>
        <begin position="247"/>
        <end position="324"/>
    </location>
</feature>
<dbReference type="SUPFAM" id="SSF48726">
    <property type="entry name" value="Immunoglobulin"/>
    <property type="match status" value="2"/>
</dbReference>
<organism evidence="5 6">
    <name type="scientific">Pleuronectes platessa</name>
    <name type="common">European plaice</name>
    <dbReference type="NCBI Taxonomy" id="8262"/>
    <lineage>
        <taxon>Eukaryota</taxon>
        <taxon>Metazoa</taxon>
        <taxon>Chordata</taxon>
        <taxon>Craniata</taxon>
        <taxon>Vertebrata</taxon>
        <taxon>Euteleostomi</taxon>
        <taxon>Actinopterygii</taxon>
        <taxon>Neopterygii</taxon>
        <taxon>Teleostei</taxon>
        <taxon>Neoteleostei</taxon>
        <taxon>Acanthomorphata</taxon>
        <taxon>Carangaria</taxon>
        <taxon>Pleuronectiformes</taxon>
        <taxon>Pleuronectoidei</taxon>
        <taxon>Pleuronectidae</taxon>
        <taxon>Pleuronectes</taxon>
    </lineage>
</organism>
<dbReference type="SMART" id="SM00409">
    <property type="entry name" value="IG"/>
    <property type="match status" value="2"/>
</dbReference>
<evidence type="ECO:0000256" key="3">
    <source>
        <dbReference type="SAM" id="SignalP"/>
    </source>
</evidence>
<evidence type="ECO:0000313" key="5">
    <source>
        <dbReference type="EMBL" id="CAB1423756.1"/>
    </source>
</evidence>
<dbReference type="InterPro" id="IPR013783">
    <property type="entry name" value="Ig-like_fold"/>
</dbReference>
<reference evidence="5" key="1">
    <citation type="submission" date="2020-03" db="EMBL/GenBank/DDBJ databases">
        <authorList>
            <person name="Weist P."/>
        </authorList>
    </citation>
    <scope>NUCLEOTIDE SEQUENCE</scope>
</reference>
<dbReference type="PANTHER" id="PTHR46013:SF4">
    <property type="entry name" value="B-CELL RECEPTOR CD22-RELATED"/>
    <property type="match status" value="1"/>
</dbReference>
<comment type="caution">
    <text evidence="5">The sequence shown here is derived from an EMBL/GenBank/DDBJ whole genome shotgun (WGS) entry which is preliminary data.</text>
</comment>
<feature type="chain" id="PRO_5040164476" description="Ig-like domain-containing protein" evidence="3">
    <location>
        <begin position="33"/>
        <end position="412"/>
    </location>
</feature>
<dbReference type="InterPro" id="IPR007110">
    <property type="entry name" value="Ig-like_dom"/>
</dbReference>
<dbReference type="InterPro" id="IPR013106">
    <property type="entry name" value="Ig_V-set"/>
</dbReference>
<feature type="signal peptide" evidence="3">
    <location>
        <begin position="1"/>
        <end position="32"/>
    </location>
</feature>